<protein>
    <submittedName>
        <fullName evidence="2">Uncharacterized protein</fullName>
    </submittedName>
</protein>
<feature type="chain" id="PRO_5012802904" evidence="1">
    <location>
        <begin position="20"/>
        <end position="121"/>
    </location>
</feature>
<feature type="signal peptide" evidence="1">
    <location>
        <begin position="1"/>
        <end position="19"/>
    </location>
</feature>
<dbReference type="EMBL" id="FWZT01000027">
    <property type="protein sequence ID" value="SMF73137.1"/>
    <property type="molecule type" value="Genomic_DNA"/>
</dbReference>
<gene>
    <name evidence="2" type="ORF">SAMN06296036_12770</name>
</gene>
<proteinExistence type="predicted"/>
<evidence type="ECO:0000313" key="3">
    <source>
        <dbReference type="Proteomes" id="UP000192907"/>
    </source>
</evidence>
<accession>A0A1Y6CL08</accession>
<dbReference type="RefSeq" id="WP_132324479.1">
    <property type="nucleotide sequence ID" value="NZ_FWZT01000027.1"/>
</dbReference>
<organism evidence="2 3">
    <name type="scientific">Pseudobacteriovorax antillogorgiicola</name>
    <dbReference type="NCBI Taxonomy" id="1513793"/>
    <lineage>
        <taxon>Bacteria</taxon>
        <taxon>Pseudomonadati</taxon>
        <taxon>Bdellovibrionota</taxon>
        <taxon>Oligoflexia</taxon>
        <taxon>Oligoflexales</taxon>
        <taxon>Pseudobacteriovoracaceae</taxon>
        <taxon>Pseudobacteriovorax</taxon>
    </lineage>
</organism>
<name>A0A1Y6CL08_9BACT</name>
<keyword evidence="3" id="KW-1185">Reference proteome</keyword>
<dbReference type="Proteomes" id="UP000192907">
    <property type="component" value="Unassembled WGS sequence"/>
</dbReference>
<evidence type="ECO:0000313" key="2">
    <source>
        <dbReference type="EMBL" id="SMF73137.1"/>
    </source>
</evidence>
<reference evidence="3" key="1">
    <citation type="submission" date="2017-04" db="EMBL/GenBank/DDBJ databases">
        <authorList>
            <person name="Varghese N."/>
            <person name="Submissions S."/>
        </authorList>
    </citation>
    <scope>NUCLEOTIDE SEQUENCE [LARGE SCALE GENOMIC DNA]</scope>
    <source>
        <strain evidence="3">RKEM611</strain>
    </source>
</reference>
<dbReference type="AlphaFoldDB" id="A0A1Y6CL08"/>
<evidence type="ECO:0000256" key="1">
    <source>
        <dbReference type="SAM" id="SignalP"/>
    </source>
</evidence>
<sequence length="121" mass="13204">MLVKGTIILGLMFASSAFATSRGTVTNCTNQRVNVCVYNGKDSVRAFAAQDFQLGAGESKNFRCKGENKGRCKIQFIPRSQSVCGELSPRTYNVKRRQNLHLTAYNESSLESTASVANSCP</sequence>
<keyword evidence="1" id="KW-0732">Signal</keyword>